<sequence length="284" mass="33121">MNVKNDLCSLVEVYALGGLEEEELRLFEAHLEECPYCQLELRELDPVVDHLLDSLPQYEVPKDLKKKVFDHIQKKTDFFKERDKKRRRKFCLLIGVSVTSLLLILHVYSAYANHAKYTASERQIVELKKDYSELKNKITQLEYKHKRLIAKIETQNNGSNEEKKQQENLEKKQQETIVDTPAKPEEQYAQKVNPNQRKRKTRMGPNHRNSNSPNKRIDLYPSINPERPKKDQPNQEPKKAPIDPPDIPSDKDLKKNNSYADHHDSSNIHVDLQIPGLLDAKVIL</sequence>
<evidence type="ECO:0000313" key="7">
    <source>
        <dbReference type="Proteomes" id="UP000199695"/>
    </source>
</evidence>
<evidence type="ECO:0000256" key="1">
    <source>
        <dbReference type="ARBA" id="ARBA00024353"/>
    </source>
</evidence>
<feature type="compositionally biased region" description="Basic and acidic residues" evidence="3">
    <location>
        <begin position="160"/>
        <end position="174"/>
    </location>
</feature>
<protein>
    <recommendedName>
        <fullName evidence="2">Anti-sigma-W factor RsiW</fullName>
    </recommendedName>
</protein>
<dbReference type="Gene3D" id="1.10.10.1320">
    <property type="entry name" value="Anti-sigma factor, zinc-finger domain"/>
    <property type="match status" value="1"/>
</dbReference>
<keyword evidence="4" id="KW-0812">Transmembrane</keyword>
<evidence type="ECO:0000259" key="5">
    <source>
        <dbReference type="Pfam" id="PF13490"/>
    </source>
</evidence>
<name>A0A1H8HA65_9BACL</name>
<keyword evidence="6" id="KW-0479">Metal-binding</keyword>
<dbReference type="EMBL" id="FOCQ01000013">
    <property type="protein sequence ID" value="SEN52954.1"/>
    <property type="molecule type" value="Genomic_DNA"/>
</dbReference>
<keyword evidence="4" id="KW-1133">Transmembrane helix</keyword>
<dbReference type="AlphaFoldDB" id="A0A1H8HA65"/>
<dbReference type="STRING" id="1173111.SAMN05444955_113106"/>
<feature type="compositionally biased region" description="Basic and acidic residues" evidence="3">
    <location>
        <begin position="226"/>
        <end position="241"/>
    </location>
</feature>
<evidence type="ECO:0000313" key="6">
    <source>
        <dbReference type="EMBL" id="SEN52954.1"/>
    </source>
</evidence>
<proteinExistence type="inferred from homology"/>
<accession>A0A1H8HA65</accession>
<dbReference type="Pfam" id="PF13490">
    <property type="entry name" value="zf-HC2"/>
    <property type="match status" value="1"/>
</dbReference>
<dbReference type="InterPro" id="IPR027383">
    <property type="entry name" value="Znf_put"/>
</dbReference>
<feature type="compositionally biased region" description="Basic and acidic residues" evidence="3">
    <location>
        <begin position="248"/>
        <end position="266"/>
    </location>
</feature>
<organism evidence="6 7">
    <name type="scientific">Lihuaxuella thermophila</name>
    <dbReference type="NCBI Taxonomy" id="1173111"/>
    <lineage>
        <taxon>Bacteria</taxon>
        <taxon>Bacillati</taxon>
        <taxon>Bacillota</taxon>
        <taxon>Bacilli</taxon>
        <taxon>Bacillales</taxon>
        <taxon>Thermoactinomycetaceae</taxon>
        <taxon>Lihuaxuella</taxon>
    </lineage>
</organism>
<keyword evidence="4" id="KW-0472">Membrane</keyword>
<keyword evidence="7" id="KW-1185">Reference proteome</keyword>
<dbReference type="GO" id="GO:0008270">
    <property type="term" value="F:zinc ion binding"/>
    <property type="evidence" value="ECO:0007669"/>
    <property type="project" value="UniProtKB-KW"/>
</dbReference>
<evidence type="ECO:0000256" key="4">
    <source>
        <dbReference type="SAM" id="Phobius"/>
    </source>
</evidence>
<feature type="transmembrane region" description="Helical" evidence="4">
    <location>
        <begin position="90"/>
        <end position="111"/>
    </location>
</feature>
<gene>
    <name evidence="6" type="ORF">SAMN05444955_113106</name>
</gene>
<feature type="domain" description="Putative zinc-finger" evidence="5">
    <location>
        <begin position="14"/>
        <end position="38"/>
    </location>
</feature>
<keyword evidence="6" id="KW-0862">Zinc</keyword>
<keyword evidence="6" id="KW-0863">Zinc-finger</keyword>
<feature type="region of interest" description="Disordered" evidence="3">
    <location>
        <begin position="153"/>
        <end position="267"/>
    </location>
</feature>
<dbReference type="RefSeq" id="WP_089970755.1">
    <property type="nucleotide sequence ID" value="NZ_FOCQ01000013.1"/>
</dbReference>
<comment type="similarity">
    <text evidence="1">Belongs to the zinc-associated anti-sigma factor (ZAS) superfamily. Anti-sigma-W factor family.</text>
</comment>
<reference evidence="6 7" key="1">
    <citation type="submission" date="2016-10" db="EMBL/GenBank/DDBJ databases">
        <authorList>
            <person name="de Groot N.N."/>
        </authorList>
    </citation>
    <scope>NUCLEOTIDE SEQUENCE [LARGE SCALE GENOMIC DNA]</scope>
    <source>
        <strain evidence="6 7">DSM 46701</strain>
    </source>
</reference>
<dbReference type="InterPro" id="IPR041916">
    <property type="entry name" value="Anti_sigma_zinc_sf"/>
</dbReference>
<evidence type="ECO:0000256" key="3">
    <source>
        <dbReference type="SAM" id="MobiDB-lite"/>
    </source>
</evidence>
<evidence type="ECO:0000256" key="2">
    <source>
        <dbReference type="ARBA" id="ARBA00024438"/>
    </source>
</evidence>
<dbReference type="Proteomes" id="UP000199695">
    <property type="component" value="Unassembled WGS sequence"/>
</dbReference>